<evidence type="ECO:0000313" key="4">
    <source>
        <dbReference type="Proteomes" id="UP000002059"/>
    </source>
</evidence>
<dbReference type="VEuPathDB" id="FungiDB:PAAG_02638"/>
<dbReference type="InterPro" id="IPR027417">
    <property type="entry name" value="P-loop_NTPase"/>
</dbReference>
<dbReference type="GeneID" id="9098609"/>
<dbReference type="CDD" id="cd02024">
    <property type="entry name" value="NRK1"/>
    <property type="match status" value="1"/>
</dbReference>
<sequence>MADSPTTENKVAPAEQVKRNTIVVGISGPSSSGKTTLARLLRTVFKPEEKAETCPGYAGSGPIGKNAPNGGSDRDKKDLSVFIVHEDDFYKPDDQIPVTTTASGQRVQDWDTIGALDVRQLSSALSYVHTHGTLPPRLKSKEDLNAVTDSGVDDDTIRRIRGNVTLKLEDILSEGHTKGIRQGSKESGGDSLSLSLAFLEGFLLYAPPDDDKHPLRAVHDHIHVPLFLPAKYSVMKERREGRTGYVTIGPAPTPELNPQNTSGSKESNVDGGGGGGADDETNAFEEDDGSIPPGNFWTDPPGYVDDIVWPRYISDHAWLLLPDPEVSRSLEELKIAVGEGEDVREDVGVLVAPGKGGAGMTELLEWGVKEVLLEIERVARTFFNFRHNSIVIVLAACSSPTGQRDRDWALFRLLGFDGSLLRAFQIQMPFEAEFYKLALDPERSKFGQSVVIHDLLERMVRLTVLPLRTVTTLINLFCGRLVFAQYEDRSPLASGDLGWKITTQSGTKSALRIICGSGETVTKSESYYTCCPTSVKAPCALPTTCSGNTLLYADGKKQACKNNLCASVLLYERAPSENLLGTQLVCRYGQLGDASPWTVYRNFPDTTASTFSTRSTATDTAPAPTAGLPQVTNSDSPDPPSPERPSSKAWMAGVVVGILAGVTLIVLLGFCVAHRKFQRKPSLTKDDDTAPVNRPSADDKEDAYSTDQAVELNGYGRAELHFDQRPVELSHFGTNVIEMPAQHDQGFVAELDGATSQRWHG</sequence>
<feature type="compositionally biased region" description="Polar residues" evidence="1">
    <location>
        <begin position="256"/>
        <end position="266"/>
    </location>
</feature>
<proteinExistence type="predicted"/>
<feature type="region of interest" description="Disordered" evidence="1">
    <location>
        <begin position="52"/>
        <end position="74"/>
    </location>
</feature>
<feature type="region of interest" description="Disordered" evidence="1">
    <location>
        <begin position="682"/>
        <end position="704"/>
    </location>
</feature>
<dbReference type="OMA" id="SYYTCCP"/>
<dbReference type="Proteomes" id="UP000002059">
    <property type="component" value="Partially assembled WGS sequence"/>
</dbReference>
<keyword evidence="4" id="KW-1185">Reference proteome</keyword>
<feature type="compositionally biased region" description="Acidic residues" evidence="1">
    <location>
        <begin position="277"/>
        <end position="289"/>
    </location>
</feature>
<dbReference type="OrthoDB" id="10041966at2759"/>
<dbReference type="STRING" id="502779.C1GVU3"/>
<dbReference type="KEGG" id="pbl:PAAG_02638"/>
<reference evidence="3 4" key="1">
    <citation type="journal article" date="2011" name="PLoS Genet.">
        <title>Comparative genomic analysis of human fungal pathogens causing paracoccidioidomycosis.</title>
        <authorList>
            <person name="Desjardins C.A."/>
            <person name="Champion M.D."/>
            <person name="Holder J.W."/>
            <person name="Muszewska A."/>
            <person name="Goldberg J."/>
            <person name="Bailao A.M."/>
            <person name="Brigido M.M."/>
            <person name="Ferreira M.E."/>
            <person name="Garcia A.M."/>
            <person name="Grynberg M."/>
            <person name="Gujja S."/>
            <person name="Heiman D.I."/>
            <person name="Henn M.R."/>
            <person name="Kodira C.D."/>
            <person name="Leon-Narvaez H."/>
            <person name="Longo L.V."/>
            <person name="Ma L.J."/>
            <person name="Malavazi I."/>
            <person name="Matsuo A.L."/>
            <person name="Morais F.V."/>
            <person name="Pereira M."/>
            <person name="Rodriguez-Brito S."/>
            <person name="Sakthikumar S."/>
            <person name="Salem-Izacc S.M."/>
            <person name="Sykes S.M."/>
            <person name="Teixeira M.M."/>
            <person name="Vallejo M.C."/>
            <person name="Walter M.E."/>
            <person name="Yandava C."/>
            <person name="Young S."/>
            <person name="Zeng Q."/>
            <person name="Zucker J."/>
            <person name="Felipe M.S."/>
            <person name="Goldman G.H."/>
            <person name="Haas B.J."/>
            <person name="McEwen J.G."/>
            <person name="Nino-Vega G."/>
            <person name="Puccia R."/>
            <person name="San-Blas G."/>
            <person name="Soares C.M."/>
            <person name="Birren B.W."/>
            <person name="Cuomo C.A."/>
        </authorList>
    </citation>
    <scope>NUCLEOTIDE SEQUENCE [LARGE SCALE GENOMIC DNA]</scope>
    <source>
        <strain evidence="4">ATCC MYA-826 / Pb01</strain>
    </source>
</reference>
<name>C1GVU3_PARBA</name>
<dbReference type="EMBL" id="KN293997">
    <property type="protein sequence ID" value="EEH40662.2"/>
    <property type="molecule type" value="Genomic_DNA"/>
</dbReference>
<keyword evidence="2" id="KW-1133">Transmembrane helix</keyword>
<accession>C1GVU3</accession>
<gene>
    <name evidence="3" type="ORF">PAAG_02638</name>
</gene>
<keyword evidence="2" id="KW-0812">Transmembrane</keyword>
<dbReference type="eggNOG" id="KOG3308">
    <property type="taxonomic scope" value="Eukaryota"/>
</dbReference>
<dbReference type="AlphaFoldDB" id="C1GVU3"/>
<dbReference type="SUPFAM" id="SSF52540">
    <property type="entry name" value="P-loop containing nucleoside triphosphate hydrolases"/>
    <property type="match status" value="1"/>
</dbReference>
<protein>
    <recommendedName>
        <fullName evidence="5">Nicotinamide riboside kinase</fullName>
    </recommendedName>
</protein>
<evidence type="ECO:0000256" key="2">
    <source>
        <dbReference type="SAM" id="Phobius"/>
    </source>
</evidence>
<evidence type="ECO:0000313" key="3">
    <source>
        <dbReference type="EMBL" id="EEH40662.2"/>
    </source>
</evidence>
<dbReference type="HOGENOM" id="CLU_366414_0_0_1"/>
<evidence type="ECO:0000256" key="1">
    <source>
        <dbReference type="SAM" id="MobiDB-lite"/>
    </source>
</evidence>
<dbReference type="RefSeq" id="XP_015701778.1">
    <property type="nucleotide sequence ID" value="XM_015844700.1"/>
</dbReference>
<feature type="transmembrane region" description="Helical" evidence="2">
    <location>
        <begin position="649"/>
        <end position="673"/>
    </location>
</feature>
<organism evidence="3 4">
    <name type="scientific">Paracoccidioides lutzii (strain ATCC MYA-826 / Pb01)</name>
    <name type="common">Paracoccidioides brasiliensis</name>
    <dbReference type="NCBI Taxonomy" id="502779"/>
    <lineage>
        <taxon>Eukaryota</taxon>
        <taxon>Fungi</taxon>
        <taxon>Dikarya</taxon>
        <taxon>Ascomycota</taxon>
        <taxon>Pezizomycotina</taxon>
        <taxon>Eurotiomycetes</taxon>
        <taxon>Eurotiomycetidae</taxon>
        <taxon>Onygenales</taxon>
        <taxon>Ajellomycetaceae</taxon>
        <taxon>Paracoccidioides</taxon>
    </lineage>
</organism>
<keyword evidence="2" id="KW-0472">Membrane</keyword>
<feature type="compositionally biased region" description="Low complexity" evidence="1">
    <location>
        <begin position="611"/>
        <end position="626"/>
    </location>
</feature>
<feature type="region of interest" description="Disordered" evidence="1">
    <location>
        <begin position="244"/>
        <end position="296"/>
    </location>
</feature>
<evidence type="ECO:0008006" key="5">
    <source>
        <dbReference type="Google" id="ProtNLM"/>
    </source>
</evidence>
<dbReference type="Gene3D" id="3.40.50.300">
    <property type="entry name" value="P-loop containing nucleotide triphosphate hydrolases"/>
    <property type="match status" value="1"/>
</dbReference>
<feature type="region of interest" description="Disordered" evidence="1">
    <location>
        <begin position="611"/>
        <end position="646"/>
    </location>
</feature>